<comment type="caution">
    <text evidence="1">The sequence shown here is derived from an EMBL/GenBank/DDBJ whole genome shotgun (WGS) entry which is preliminary data.</text>
</comment>
<keyword evidence="2" id="KW-1185">Reference proteome</keyword>
<evidence type="ECO:0000313" key="1">
    <source>
        <dbReference type="EMBL" id="RCH93877.1"/>
    </source>
</evidence>
<evidence type="ECO:0000313" key="2">
    <source>
        <dbReference type="Proteomes" id="UP000253551"/>
    </source>
</evidence>
<organism evidence="1 2">
    <name type="scientific">Rhizopus stolonifer</name>
    <name type="common">Rhizopus nigricans</name>
    <dbReference type="NCBI Taxonomy" id="4846"/>
    <lineage>
        <taxon>Eukaryota</taxon>
        <taxon>Fungi</taxon>
        <taxon>Fungi incertae sedis</taxon>
        <taxon>Mucoromycota</taxon>
        <taxon>Mucoromycotina</taxon>
        <taxon>Mucoromycetes</taxon>
        <taxon>Mucorales</taxon>
        <taxon>Mucorineae</taxon>
        <taxon>Rhizopodaceae</taxon>
        <taxon>Rhizopus</taxon>
    </lineage>
</organism>
<gene>
    <name evidence="1" type="ORF">CU098_006759</name>
</gene>
<dbReference type="AlphaFoldDB" id="A0A367JVE6"/>
<name>A0A367JVE6_RHIST</name>
<sequence>MPELKKAKREFVQQSFDHWRTTIKTKLLSLRRPKAAVDPILWLPMTREEPACDATLINPSSLNTLNPDRRHCLFSAQQTSNSTFEITTDSYPLAQQMSCFMHHLVATGSTYL</sequence>
<dbReference type="OrthoDB" id="2203363at2759"/>
<reference evidence="1 2" key="1">
    <citation type="journal article" date="2018" name="G3 (Bethesda)">
        <title>Phylogenetic and Phylogenomic Definition of Rhizopus Species.</title>
        <authorList>
            <person name="Gryganskyi A.P."/>
            <person name="Golan J."/>
            <person name="Dolatabadi S."/>
            <person name="Mondo S."/>
            <person name="Robb S."/>
            <person name="Idnurm A."/>
            <person name="Muszewska A."/>
            <person name="Steczkiewicz K."/>
            <person name="Masonjones S."/>
            <person name="Liao H.L."/>
            <person name="Gajdeczka M.T."/>
            <person name="Anike F."/>
            <person name="Vuek A."/>
            <person name="Anishchenko I.M."/>
            <person name="Voigt K."/>
            <person name="de Hoog G.S."/>
            <person name="Smith M.E."/>
            <person name="Heitman J."/>
            <person name="Vilgalys R."/>
            <person name="Stajich J.E."/>
        </authorList>
    </citation>
    <scope>NUCLEOTIDE SEQUENCE [LARGE SCALE GENOMIC DNA]</scope>
    <source>
        <strain evidence="1 2">LSU 92-RS-03</strain>
    </source>
</reference>
<protein>
    <submittedName>
        <fullName evidence="1">Uncharacterized protein</fullName>
    </submittedName>
</protein>
<proteinExistence type="predicted"/>
<dbReference type="Proteomes" id="UP000253551">
    <property type="component" value="Unassembled WGS sequence"/>
</dbReference>
<accession>A0A367JVE6</accession>
<dbReference type="EMBL" id="PJQM01002633">
    <property type="protein sequence ID" value="RCH93877.1"/>
    <property type="molecule type" value="Genomic_DNA"/>
</dbReference>